<name>A0A372M006_9ACTN</name>
<evidence type="ECO:0000313" key="2">
    <source>
        <dbReference type="EMBL" id="RFU83617.1"/>
    </source>
</evidence>
<feature type="compositionally biased region" description="Pro residues" evidence="1">
    <location>
        <begin position="628"/>
        <end position="647"/>
    </location>
</feature>
<proteinExistence type="predicted"/>
<sequence>MPRCGCGQGCSCRVLGIDPIFVEGNGSASTPYIISLEHNGQTGACALVSAIGDHAGPGLRYNRPCELATYASADAGNQVGYGSDGGLYVPDPDNELPPSLRCVRTVEWLAAQEFWHGGYNGAGSNIAPYGSMSAIEHAAALNLPAIRIRPKITADGRMVIINEPDLTRPADYSPPALVEGTEPKDVPSQTIRAMTNRVANWYGLGYDDEPMHFVSDAWADYGDRFVWFLYLDNADVDAGQHLAVRDEILAWCMQDQVVVCTGQSRRSALQPLTDAGIAIGAFVNAAALESGLTPQEVLDAGCTWALLERDIAPDALTPWAESALNAVQVNVSVRVQADAARDAGMAGVLSLDPPYTSRTGYVGRDQWFTQSMMSGQLSAATVLRNLYRREAPRGVKRPSGGWIFPTQSTIRGGTVLFGFAENTPSTAYGWDVEIVFHQDGGQMTAGSAGLAFATTDDTPVSAWAPNATDDMWFHGTDVLPAPNGYVFTFTAAGNMTLYRLDNGATTQLATAAPVGGGIVRSEVYPFRCEIEGDTVRAVRLDPESGNPVQTVEATDATHRGVYVHGYKYIGDTALEWDVAFRNLTPSAPAQRLDDDTAGILAGPRIDEPAATADPLPPDQDDGWEDSVPPIPPEAGPSDEPYPPPLTGPDPEHPIKPTGGV</sequence>
<gene>
    <name evidence="2" type="ORF">DY218_27305</name>
</gene>
<dbReference type="AlphaFoldDB" id="A0A372M006"/>
<keyword evidence="3" id="KW-1185">Reference proteome</keyword>
<dbReference type="OrthoDB" id="4335098at2"/>
<protein>
    <submittedName>
        <fullName evidence="2">Uncharacterized protein</fullName>
    </submittedName>
</protein>
<comment type="caution">
    <text evidence="2">The sequence shown here is derived from an EMBL/GenBank/DDBJ whole genome shotgun (WGS) entry which is preliminary data.</text>
</comment>
<evidence type="ECO:0000313" key="3">
    <source>
        <dbReference type="Proteomes" id="UP000263094"/>
    </source>
</evidence>
<evidence type="ECO:0000256" key="1">
    <source>
        <dbReference type="SAM" id="MobiDB-lite"/>
    </source>
</evidence>
<feature type="region of interest" description="Disordered" evidence="1">
    <location>
        <begin position="599"/>
        <end position="660"/>
    </location>
</feature>
<dbReference type="Proteomes" id="UP000263094">
    <property type="component" value="Unassembled WGS sequence"/>
</dbReference>
<organism evidence="2 3">
    <name type="scientific">Streptomyces triticagri</name>
    <dbReference type="NCBI Taxonomy" id="2293568"/>
    <lineage>
        <taxon>Bacteria</taxon>
        <taxon>Bacillati</taxon>
        <taxon>Actinomycetota</taxon>
        <taxon>Actinomycetes</taxon>
        <taxon>Kitasatosporales</taxon>
        <taxon>Streptomycetaceae</taxon>
        <taxon>Streptomyces</taxon>
    </lineage>
</organism>
<reference evidence="2 3" key="1">
    <citation type="submission" date="2018-08" db="EMBL/GenBank/DDBJ databases">
        <title>Isolation, diversity and antifungal activity of Actinobacteria from wheat.</title>
        <authorList>
            <person name="Han C."/>
        </authorList>
    </citation>
    <scope>NUCLEOTIDE SEQUENCE [LARGE SCALE GENOMIC DNA]</scope>
    <source>
        <strain evidence="2 3">NEAU-YY421</strain>
    </source>
</reference>
<dbReference type="RefSeq" id="WP_128558773.1">
    <property type="nucleotide sequence ID" value="NZ_QUAK01000194.1"/>
</dbReference>
<dbReference type="EMBL" id="QUAK01000194">
    <property type="protein sequence ID" value="RFU83617.1"/>
    <property type="molecule type" value="Genomic_DNA"/>
</dbReference>
<accession>A0A372M006</accession>